<protein>
    <submittedName>
        <fullName evidence="9">M56 family metallopeptidase</fullName>
    </submittedName>
</protein>
<dbReference type="RefSeq" id="WP_377199065.1">
    <property type="nucleotide sequence ID" value="NZ_JBHUHF010000001.1"/>
</dbReference>
<dbReference type="PANTHER" id="PTHR34978:SF3">
    <property type="entry name" value="SLR0241 PROTEIN"/>
    <property type="match status" value="1"/>
</dbReference>
<evidence type="ECO:0000256" key="1">
    <source>
        <dbReference type="ARBA" id="ARBA00022670"/>
    </source>
</evidence>
<keyword evidence="3 6" id="KW-0378">Hydrolase</keyword>
<evidence type="ECO:0000256" key="5">
    <source>
        <dbReference type="ARBA" id="ARBA00023049"/>
    </source>
</evidence>
<keyword evidence="1 6" id="KW-0645">Protease</keyword>
<organism evidence="9 10">
    <name type="scientific">Promicromonospora aerolata</name>
    <dbReference type="NCBI Taxonomy" id="195749"/>
    <lineage>
        <taxon>Bacteria</taxon>
        <taxon>Bacillati</taxon>
        <taxon>Actinomycetota</taxon>
        <taxon>Actinomycetes</taxon>
        <taxon>Micrococcales</taxon>
        <taxon>Promicromonosporaceae</taxon>
        <taxon>Promicromonospora</taxon>
    </lineage>
</organism>
<dbReference type="CDD" id="cd07326">
    <property type="entry name" value="M56_BlaR1_MecR1_like"/>
    <property type="match status" value="1"/>
</dbReference>
<keyword evidence="7" id="KW-0472">Membrane</keyword>
<keyword evidence="4 6" id="KW-0862">Zinc</keyword>
<name>A0ABW4V9P0_9MICO</name>
<keyword evidence="10" id="KW-1185">Reference proteome</keyword>
<proteinExistence type="inferred from homology"/>
<evidence type="ECO:0000256" key="4">
    <source>
        <dbReference type="ARBA" id="ARBA00022833"/>
    </source>
</evidence>
<evidence type="ECO:0000256" key="2">
    <source>
        <dbReference type="ARBA" id="ARBA00022723"/>
    </source>
</evidence>
<evidence type="ECO:0000313" key="9">
    <source>
        <dbReference type="EMBL" id="MFD2027315.1"/>
    </source>
</evidence>
<keyword evidence="7" id="KW-0812">Transmembrane</keyword>
<evidence type="ECO:0000313" key="10">
    <source>
        <dbReference type="Proteomes" id="UP001597338"/>
    </source>
</evidence>
<keyword evidence="7" id="KW-1133">Transmembrane helix</keyword>
<evidence type="ECO:0000256" key="7">
    <source>
        <dbReference type="SAM" id="Phobius"/>
    </source>
</evidence>
<feature type="transmembrane region" description="Helical" evidence="7">
    <location>
        <begin position="298"/>
        <end position="318"/>
    </location>
</feature>
<keyword evidence="5 6" id="KW-0482">Metalloprotease</keyword>
<dbReference type="InterPro" id="IPR001915">
    <property type="entry name" value="Peptidase_M48"/>
</dbReference>
<reference evidence="10" key="1">
    <citation type="journal article" date="2019" name="Int. J. Syst. Evol. Microbiol.">
        <title>The Global Catalogue of Microorganisms (GCM) 10K type strain sequencing project: providing services to taxonomists for standard genome sequencing and annotation.</title>
        <authorList>
            <consortium name="The Broad Institute Genomics Platform"/>
            <consortium name="The Broad Institute Genome Sequencing Center for Infectious Disease"/>
            <person name="Wu L."/>
            <person name="Ma J."/>
        </authorList>
    </citation>
    <scope>NUCLEOTIDE SEQUENCE [LARGE SCALE GENOMIC DNA]</scope>
    <source>
        <strain evidence="10">CCM 7043</strain>
    </source>
</reference>
<evidence type="ECO:0000256" key="3">
    <source>
        <dbReference type="ARBA" id="ARBA00022801"/>
    </source>
</evidence>
<comment type="similarity">
    <text evidence="6">Belongs to the peptidase M48 family.</text>
</comment>
<comment type="caution">
    <text evidence="9">The sequence shown here is derived from an EMBL/GenBank/DDBJ whole genome shotgun (WGS) entry which is preliminary data.</text>
</comment>
<accession>A0ABW4V9P0</accession>
<evidence type="ECO:0000256" key="6">
    <source>
        <dbReference type="RuleBase" id="RU003983"/>
    </source>
</evidence>
<dbReference type="PANTHER" id="PTHR34978">
    <property type="entry name" value="POSSIBLE SENSOR-TRANSDUCER PROTEIN BLAR"/>
    <property type="match status" value="1"/>
</dbReference>
<dbReference type="Gene3D" id="3.30.2010.10">
    <property type="entry name" value="Metalloproteases ('zincins'), catalytic domain"/>
    <property type="match status" value="1"/>
</dbReference>
<comment type="cofactor">
    <cofactor evidence="6">
        <name>Zn(2+)</name>
        <dbReference type="ChEBI" id="CHEBI:29105"/>
    </cofactor>
    <text evidence="6">Binds 1 zinc ion per subunit.</text>
</comment>
<dbReference type="Pfam" id="PF01435">
    <property type="entry name" value="Peptidase_M48"/>
    <property type="match status" value="1"/>
</dbReference>
<dbReference type="InterPro" id="IPR052173">
    <property type="entry name" value="Beta-lactam_resp_regulator"/>
</dbReference>
<feature type="transmembrane region" description="Helical" evidence="7">
    <location>
        <begin position="43"/>
        <end position="62"/>
    </location>
</feature>
<feature type="transmembrane region" description="Helical" evidence="7">
    <location>
        <begin position="91"/>
        <end position="110"/>
    </location>
</feature>
<evidence type="ECO:0000259" key="8">
    <source>
        <dbReference type="Pfam" id="PF01435"/>
    </source>
</evidence>
<feature type="transmembrane region" description="Helical" evidence="7">
    <location>
        <begin position="257"/>
        <end position="278"/>
    </location>
</feature>
<feature type="domain" description="Peptidase M48" evidence="8">
    <location>
        <begin position="145"/>
        <end position="220"/>
    </location>
</feature>
<gene>
    <name evidence="9" type="ORF">ACFSL2_17520</name>
</gene>
<keyword evidence="2" id="KW-0479">Metal-binding</keyword>
<sequence length="336" mass="34727">MTAALLLLLAVVAIGMVAAQLLVQAPWATSVPRLAVASWHLLGLASLASVLLVGLASALLVVPPSMVDALGDFLAHCALALRSESTGPHGAALGVAGMLLALAVGTRLLGSLIRESRRARCERLDQLDRLALVGRRLPGVHREDRVLLDDARPAAYCLSGGLAGRGTIVVSSGALALLDDDQARLVLAHESAHLRQRHHLATHLSVALVHAFGRIWLVRQAAQQIPRLLEMAADDGAMRVERAATGTRDRAAVRRRLAHALVTMAGAQAAPAGALAAGGSAVARVRRLSTSRVQPRPVGVALLTVGFGVALAELLFVATSPAVCAAAMPVCTAGLG</sequence>
<dbReference type="Proteomes" id="UP001597338">
    <property type="component" value="Unassembled WGS sequence"/>
</dbReference>
<dbReference type="EMBL" id="JBHUHF010000001">
    <property type="protein sequence ID" value="MFD2027315.1"/>
    <property type="molecule type" value="Genomic_DNA"/>
</dbReference>